<reference evidence="2 4" key="3">
    <citation type="journal article" date="2015" name="BMC Genomics">
        <title>The completed genome sequence of the pathogenic ascomycete fungus Fusarium graminearum.</title>
        <authorList>
            <person name="King R."/>
            <person name="Urban M."/>
            <person name="Hammond-Kosack M.C."/>
            <person name="Hassani-Pak K."/>
            <person name="Hammond-Kosack K.E."/>
        </authorList>
    </citation>
    <scope>NUCLEOTIDE SEQUENCE [LARGE SCALE GENOMIC DNA]</scope>
    <source>
        <strain evidence="4">ATCC MYA-4620 / CBS 123657 / FGSC 9075 / NRRL 31084 / PH-1</strain>
        <strain evidence="2">PH-1</strain>
    </source>
</reference>
<dbReference type="eggNOG" id="ENOG502T4J7">
    <property type="taxonomic scope" value="Eukaryota"/>
</dbReference>
<dbReference type="AlphaFoldDB" id="A0A098DQ46"/>
<dbReference type="InParanoid" id="A0A098DQ46"/>
<proteinExistence type="predicted"/>
<name>A0A098DQ46_GIBZE</name>
<feature type="region of interest" description="Disordered" evidence="1">
    <location>
        <begin position="447"/>
        <end position="479"/>
    </location>
</feature>
<evidence type="ECO:0000256" key="1">
    <source>
        <dbReference type="SAM" id="MobiDB-lite"/>
    </source>
</evidence>
<accession>A0A098DQ46</accession>
<dbReference type="EnsemblFungi" id="CEF82983">
    <property type="protein sequence ID" value="CEF82983"/>
    <property type="gene ID" value="FGRRES_07729_M"/>
</dbReference>
<sequence length="489" mass="57449">MDFLSRLPDLALVNILGHMNSERDIFHLISASPKSLRIYIRYRHTIARQRLSMMLHLDVDGSILQDAQAIINFPIILGDSSNLRRDVHRCLDTWNARGFPNPLIRQSNPESVTLVHHFFARLIFFIEDYISKASDPFPTRAYMTLPTMSRLAPTMRFKSQEIDDIEHVSFADLDPSVQRRLLQAFIRFEFRCKIYHPYVWHLLKGTAYEDMIFNTNKSLSMEEHEEIYCVSEYLRGMYSAIIAHSDDHIWFPGRPSPTTDHGLLFPDTYYIELTTFLSDADLDLLTWKPMPSLGLDPLSALLQYLDSHSSSRHDIRGRVENISDYQPYSVWTATSQFIQQHRLYFVSTQVRRLAAATESSDNPMQWRSHSLDDFDRQINLQIYATVMYRQRAGIFFTGSVGRQPNLPSWDEFIREEERVNHIMGLEERRQRRRCHKWRDDWAGRRLNRPSEDDSSINQENEEGYDDEKNGVQTTLLDDLQTRFFKPPSR</sequence>
<dbReference type="Proteomes" id="UP000070720">
    <property type="component" value="Chromosome 4"/>
</dbReference>
<evidence type="ECO:0000313" key="3">
    <source>
        <dbReference type="EnsemblFungi" id="CEF82983"/>
    </source>
</evidence>
<reference evidence="3" key="4">
    <citation type="submission" date="2017-01" db="UniProtKB">
        <authorList>
            <consortium name="EnsemblFungi"/>
        </authorList>
    </citation>
    <scope>IDENTIFICATION</scope>
    <source>
        <strain evidence="3">PH-1 / ATCC MYA-4620 / FGSC 9075 / NRRL 31084</strain>
    </source>
</reference>
<keyword evidence="4" id="KW-1185">Reference proteome</keyword>
<evidence type="ECO:0000313" key="4">
    <source>
        <dbReference type="Proteomes" id="UP000070720"/>
    </source>
</evidence>
<accession>A0A0E0S970</accession>
<dbReference type="VEuPathDB" id="FungiDB:FGRAMPH1_01G25509"/>
<reference evidence="3 4" key="1">
    <citation type="journal article" date="2007" name="Science">
        <title>The Fusarium graminearum genome reveals a link between localized polymorphism and pathogen specialization.</title>
        <authorList>
            <person name="Cuomo C.A."/>
            <person name="Gueldener U."/>
            <person name="Xu J.-R."/>
            <person name="Trail F."/>
            <person name="Turgeon B.G."/>
            <person name="Di Pietro A."/>
            <person name="Walton J.D."/>
            <person name="Ma L.-J."/>
            <person name="Baker S.E."/>
            <person name="Rep M."/>
            <person name="Adam G."/>
            <person name="Antoniw J."/>
            <person name="Baldwin T."/>
            <person name="Calvo S.E."/>
            <person name="Chang Y.-L."/>
            <person name="DeCaprio D."/>
            <person name="Gale L.R."/>
            <person name="Gnerre S."/>
            <person name="Goswami R.S."/>
            <person name="Hammond-Kosack K."/>
            <person name="Harris L.J."/>
            <person name="Hilburn K."/>
            <person name="Kennell J.C."/>
            <person name="Kroken S."/>
            <person name="Magnuson J.K."/>
            <person name="Mannhaupt G."/>
            <person name="Mauceli E.W."/>
            <person name="Mewes H.-W."/>
            <person name="Mitterbauer R."/>
            <person name="Muehlbauer G."/>
            <person name="Muensterkoetter M."/>
            <person name="Nelson D."/>
            <person name="O'Donnell K."/>
            <person name="Ouellet T."/>
            <person name="Qi W."/>
            <person name="Quesneville H."/>
            <person name="Roncero M.I.G."/>
            <person name="Seong K.-Y."/>
            <person name="Tetko I.V."/>
            <person name="Urban M."/>
            <person name="Waalwijk C."/>
            <person name="Ward T.J."/>
            <person name="Yao J."/>
            <person name="Birren B.W."/>
            <person name="Kistler H.C."/>
        </authorList>
    </citation>
    <scope>NUCLEOTIDE SEQUENCE [LARGE SCALE GENOMIC DNA]</scope>
    <source>
        <strain evidence="4">ATCC MYA-4620 / CBS 123657 / FGSC 9075 / NRRL 31084 / PH-1</strain>
        <strain evidence="3">PH-1 / ATCC MYA-4620 / FGSC 9075 / NRRL 31084</strain>
    </source>
</reference>
<protein>
    <submittedName>
        <fullName evidence="2">Chromosome 4, complete genome</fullName>
    </submittedName>
</protein>
<reference evidence="3 4" key="2">
    <citation type="journal article" date="2010" name="Nature">
        <title>Comparative genomics reveals mobile pathogenicity chromosomes in Fusarium.</title>
        <authorList>
            <person name="Ma L.J."/>
            <person name="van der Does H.C."/>
            <person name="Borkovich K.A."/>
            <person name="Coleman J.J."/>
            <person name="Daboussi M.J."/>
            <person name="Di Pietro A."/>
            <person name="Dufresne M."/>
            <person name="Freitag M."/>
            <person name="Grabherr M."/>
            <person name="Henrissat B."/>
            <person name="Houterman P.M."/>
            <person name="Kang S."/>
            <person name="Shim W.B."/>
            <person name="Woloshuk C."/>
            <person name="Xie X."/>
            <person name="Xu J.R."/>
            <person name="Antoniw J."/>
            <person name="Baker S.E."/>
            <person name="Bluhm B.H."/>
            <person name="Breakspear A."/>
            <person name="Brown D.W."/>
            <person name="Butchko R.A."/>
            <person name="Chapman S."/>
            <person name="Coulson R."/>
            <person name="Coutinho P.M."/>
            <person name="Danchin E.G."/>
            <person name="Diener A."/>
            <person name="Gale L.R."/>
            <person name="Gardiner D.M."/>
            <person name="Goff S."/>
            <person name="Hammond-Kosack K.E."/>
            <person name="Hilburn K."/>
            <person name="Hua-Van A."/>
            <person name="Jonkers W."/>
            <person name="Kazan K."/>
            <person name="Kodira C.D."/>
            <person name="Koehrsen M."/>
            <person name="Kumar L."/>
            <person name="Lee Y.H."/>
            <person name="Li L."/>
            <person name="Manners J.M."/>
            <person name="Miranda-Saavedra D."/>
            <person name="Mukherjee M."/>
            <person name="Park G."/>
            <person name="Park J."/>
            <person name="Park S.Y."/>
            <person name="Proctor R.H."/>
            <person name="Regev A."/>
            <person name="Ruiz-Roldan M.C."/>
            <person name="Sain D."/>
            <person name="Sakthikumar S."/>
            <person name="Sykes S."/>
            <person name="Schwartz D.C."/>
            <person name="Turgeon B.G."/>
            <person name="Wapinski I."/>
            <person name="Yoder O."/>
            <person name="Young S."/>
            <person name="Zeng Q."/>
            <person name="Zhou S."/>
            <person name="Galagan J."/>
            <person name="Cuomo C.A."/>
            <person name="Kistler H.C."/>
            <person name="Rep M."/>
        </authorList>
    </citation>
    <scope>GENOME REANNOTATION</scope>
    <source>
        <strain evidence="4">ATCC MYA-4620 / CBS 123657 / FGSC 9075 / NRRL 31084 / PH-1</strain>
        <strain evidence="3">PH-1 / ATCC MYA-4620 / FGSC 9075 / NRRL 31084</strain>
    </source>
</reference>
<dbReference type="EMBL" id="HG970335">
    <property type="protein sequence ID" value="CEF82983.1"/>
    <property type="molecule type" value="Genomic_DNA"/>
</dbReference>
<evidence type="ECO:0000313" key="2">
    <source>
        <dbReference type="EMBL" id="CEF82983.1"/>
    </source>
</evidence>
<organism evidence="2 4">
    <name type="scientific">Gibberella zeae (strain ATCC MYA-4620 / CBS 123657 / FGSC 9075 / NRRL 31084 / PH-1)</name>
    <name type="common">Wheat head blight fungus</name>
    <name type="synonym">Fusarium graminearum</name>
    <dbReference type="NCBI Taxonomy" id="229533"/>
    <lineage>
        <taxon>Eukaryota</taxon>
        <taxon>Fungi</taxon>
        <taxon>Dikarya</taxon>
        <taxon>Ascomycota</taxon>
        <taxon>Pezizomycotina</taxon>
        <taxon>Sordariomycetes</taxon>
        <taxon>Hypocreomycetidae</taxon>
        <taxon>Hypocreales</taxon>
        <taxon>Nectriaceae</taxon>
        <taxon>Fusarium</taxon>
    </lineage>
</organism>
<gene>
    <name evidence="3" type="primary">FG07729.1</name>
    <name evidence="2" type="ORF">FGRAMPH1_01T25509</name>
</gene>